<evidence type="ECO:0000313" key="9">
    <source>
        <dbReference type="EMBL" id="MRV74918.1"/>
    </source>
</evidence>
<evidence type="ECO:0000313" key="10">
    <source>
        <dbReference type="Proteomes" id="UP000446768"/>
    </source>
</evidence>
<keyword evidence="5 7" id="KW-1133">Transmembrane helix</keyword>
<organism evidence="9 10">
    <name type="scientific">Pseudoduganella rivuli</name>
    <dbReference type="NCBI Taxonomy" id="2666085"/>
    <lineage>
        <taxon>Bacteria</taxon>
        <taxon>Pseudomonadati</taxon>
        <taxon>Pseudomonadota</taxon>
        <taxon>Betaproteobacteria</taxon>
        <taxon>Burkholderiales</taxon>
        <taxon>Oxalobacteraceae</taxon>
        <taxon>Telluria group</taxon>
        <taxon>Pseudoduganella</taxon>
    </lineage>
</organism>
<sequence>MNDRPAQAQEPVRVRNRRSPWAVGGELPRGVLLALAATGFLLPCAAWVLISSNGWVDAVFLPTLQQVLASVQTWALDGDLAADVGISISRVYGGFALSVLLALPLGILLGAFPPARALLEPVIDFSRYLPAVAFIPLIMLWVGIDESAKVTVIFIGTFCQMILLIAGDIMRVPTAPIEAARTMGATNQEVIQHVLIPAAWPAMFDTLRAMMGLSWTYLVVAELVAASSGLGFSILKAQRFLQTDKIFAGILLIGLAGLLTDQAFRWLHRRAFPWHHLRT</sequence>
<feature type="transmembrane region" description="Helical" evidence="7">
    <location>
        <begin position="91"/>
        <end position="113"/>
    </location>
</feature>
<feature type="transmembrane region" description="Helical" evidence="7">
    <location>
        <begin position="31"/>
        <end position="50"/>
    </location>
</feature>
<evidence type="ECO:0000256" key="1">
    <source>
        <dbReference type="ARBA" id="ARBA00004651"/>
    </source>
</evidence>
<keyword evidence="10" id="KW-1185">Reference proteome</keyword>
<dbReference type="Gene3D" id="1.10.3720.10">
    <property type="entry name" value="MetI-like"/>
    <property type="match status" value="1"/>
</dbReference>
<evidence type="ECO:0000256" key="7">
    <source>
        <dbReference type="RuleBase" id="RU363032"/>
    </source>
</evidence>
<dbReference type="EMBL" id="WKJJ01000017">
    <property type="protein sequence ID" value="MRV74918.1"/>
    <property type="molecule type" value="Genomic_DNA"/>
</dbReference>
<dbReference type="CDD" id="cd06261">
    <property type="entry name" value="TM_PBP2"/>
    <property type="match status" value="1"/>
</dbReference>
<evidence type="ECO:0000256" key="4">
    <source>
        <dbReference type="ARBA" id="ARBA00022692"/>
    </source>
</evidence>
<evidence type="ECO:0000256" key="3">
    <source>
        <dbReference type="ARBA" id="ARBA00022475"/>
    </source>
</evidence>
<dbReference type="FunFam" id="1.10.3720.10:FF:000003">
    <property type="entry name" value="Aliphatic sulfonate ABC transporter permease"/>
    <property type="match status" value="1"/>
</dbReference>
<dbReference type="Pfam" id="PF00528">
    <property type="entry name" value="BPD_transp_1"/>
    <property type="match status" value="1"/>
</dbReference>
<accession>A0A7X2ISZ8</accession>
<keyword evidence="6 7" id="KW-0472">Membrane</keyword>
<dbReference type="InterPro" id="IPR035906">
    <property type="entry name" value="MetI-like_sf"/>
</dbReference>
<feature type="transmembrane region" description="Helical" evidence="7">
    <location>
        <begin position="150"/>
        <end position="167"/>
    </location>
</feature>
<dbReference type="AlphaFoldDB" id="A0A7X2ISZ8"/>
<comment type="subcellular location">
    <subcellularLocation>
        <location evidence="1 7">Cell membrane</location>
        <topology evidence="1 7">Multi-pass membrane protein</topology>
    </subcellularLocation>
</comment>
<protein>
    <submittedName>
        <fullName evidence="9">ABC transporter permease subunit</fullName>
    </submittedName>
</protein>
<dbReference type="Proteomes" id="UP000446768">
    <property type="component" value="Unassembled WGS sequence"/>
</dbReference>
<dbReference type="GO" id="GO:0042918">
    <property type="term" value="P:alkanesulfonate transmembrane transport"/>
    <property type="evidence" value="ECO:0007669"/>
    <property type="project" value="UniProtKB-ARBA"/>
</dbReference>
<comment type="similarity">
    <text evidence="7">Belongs to the binding-protein-dependent transport system permease family.</text>
</comment>
<evidence type="ECO:0000256" key="2">
    <source>
        <dbReference type="ARBA" id="ARBA00022448"/>
    </source>
</evidence>
<dbReference type="GO" id="GO:0005886">
    <property type="term" value="C:plasma membrane"/>
    <property type="evidence" value="ECO:0007669"/>
    <property type="project" value="UniProtKB-SubCell"/>
</dbReference>
<dbReference type="PANTHER" id="PTHR30151:SF0">
    <property type="entry name" value="ABC TRANSPORTER PERMEASE PROTEIN MJ0413-RELATED"/>
    <property type="match status" value="1"/>
</dbReference>
<feature type="transmembrane region" description="Helical" evidence="7">
    <location>
        <begin position="213"/>
        <end position="234"/>
    </location>
</feature>
<dbReference type="PROSITE" id="PS50928">
    <property type="entry name" value="ABC_TM1"/>
    <property type="match status" value="1"/>
</dbReference>
<feature type="domain" description="ABC transmembrane type-1" evidence="8">
    <location>
        <begin position="84"/>
        <end position="264"/>
    </location>
</feature>
<evidence type="ECO:0000256" key="6">
    <source>
        <dbReference type="ARBA" id="ARBA00023136"/>
    </source>
</evidence>
<feature type="transmembrane region" description="Helical" evidence="7">
    <location>
        <begin position="246"/>
        <end position="264"/>
    </location>
</feature>
<keyword evidence="2 7" id="KW-0813">Transport</keyword>
<gene>
    <name evidence="9" type="ORF">GJ700_24700</name>
</gene>
<comment type="caution">
    <text evidence="9">The sequence shown here is derived from an EMBL/GenBank/DDBJ whole genome shotgun (WGS) entry which is preliminary data.</text>
</comment>
<evidence type="ECO:0000259" key="8">
    <source>
        <dbReference type="PROSITE" id="PS50928"/>
    </source>
</evidence>
<name>A0A7X2ISZ8_9BURK</name>
<keyword evidence="4 7" id="KW-0812">Transmembrane</keyword>
<proteinExistence type="inferred from homology"/>
<dbReference type="SUPFAM" id="SSF161098">
    <property type="entry name" value="MetI-like"/>
    <property type="match status" value="1"/>
</dbReference>
<dbReference type="InterPro" id="IPR000515">
    <property type="entry name" value="MetI-like"/>
</dbReference>
<keyword evidence="3" id="KW-1003">Cell membrane</keyword>
<evidence type="ECO:0000256" key="5">
    <source>
        <dbReference type="ARBA" id="ARBA00022989"/>
    </source>
</evidence>
<reference evidence="9 10" key="1">
    <citation type="submission" date="2019-11" db="EMBL/GenBank/DDBJ databases">
        <title>Novel species isolated from a subtropical stream in China.</title>
        <authorList>
            <person name="Lu H."/>
        </authorList>
    </citation>
    <scope>NUCLEOTIDE SEQUENCE [LARGE SCALE GENOMIC DNA]</scope>
    <source>
        <strain evidence="9 10">FT92W</strain>
    </source>
</reference>
<dbReference type="PANTHER" id="PTHR30151">
    <property type="entry name" value="ALKANE SULFONATE ABC TRANSPORTER-RELATED, MEMBRANE SUBUNIT"/>
    <property type="match status" value="1"/>
</dbReference>
<feature type="transmembrane region" description="Helical" evidence="7">
    <location>
        <begin position="125"/>
        <end position="144"/>
    </location>
</feature>